<evidence type="ECO:0000256" key="1">
    <source>
        <dbReference type="SAM" id="MobiDB-lite"/>
    </source>
</evidence>
<dbReference type="EMBL" id="BAABAB010000044">
    <property type="protein sequence ID" value="GAA3637492.1"/>
    <property type="molecule type" value="Genomic_DNA"/>
</dbReference>
<evidence type="ECO:0000313" key="3">
    <source>
        <dbReference type="Proteomes" id="UP001501490"/>
    </source>
</evidence>
<name>A0ABP7API6_9ACTN</name>
<evidence type="ECO:0000313" key="2">
    <source>
        <dbReference type="EMBL" id="GAA3637492.1"/>
    </source>
</evidence>
<sequence>MNLDSYVDTVRNGVTNAAALADEQTQSIAARLGATIDSSARLALIEALSDAAGVISADLAPGSVELRMAGADPQFVVTAAPLSGEPTMLLPDQEQDDMPTESFPESTEDEPVARISLRLPASVKTRVDELADEAGISTNAWLVRAITNAIESPRDGVPQPPNAPRPPDFGGIFGPNGPFGQHGVFGPSGPFGDRRGRQQRDDVRRMAREQGWKSAHGVQGWVK</sequence>
<dbReference type="Proteomes" id="UP001501490">
    <property type="component" value="Unassembled WGS sequence"/>
</dbReference>
<keyword evidence="3" id="KW-1185">Reference proteome</keyword>
<feature type="compositionally biased region" description="Basic and acidic residues" evidence="1">
    <location>
        <begin position="192"/>
        <end position="211"/>
    </location>
</feature>
<comment type="caution">
    <text evidence="2">The sequence shown here is derived from an EMBL/GenBank/DDBJ whole genome shotgun (WGS) entry which is preliminary data.</text>
</comment>
<proteinExistence type="predicted"/>
<feature type="region of interest" description="Disordered" evidence="1">
    <location>
        <begin position="180"/>
        <end position="223"/>
    </location>
</feature>
<dbReference type="InterPro" id="IPR010985">
    <property type="entry name" value="Ribbon_hlx_hlx"/>
</dbReference>
<dbReference type="SUPFAM" id="SSF47598">
    <property type="entry name" value="Ribbon-helix-helix"/>
    <property type="match status" value="1"/>
</dbReference>
<dbReference type="Gene3D" id="1.10.1220.10">
    <property type="entry name" value="Met repressor-like"/>
    <property type="match status" value="1"/>
</dbReference>
<dbReference type="InterPro" id="IPR013321">
    <property type="entry name" value="Arc_rbn_hlx_hlx"/>
</dbReference>
<accession>A0ABP7API6</accession>
<gene>
    <name evidence="2" type="ORF">GCM10022236_45040</name>
</gene>
<protein>
    <submittedName>
        <fullName evidence="2">Uncharacterized protein</fullName>
    </submittedName>
</protein>
<dbReference type="RefSeq" id="WP_344808821.1">
    <property type="nucleotide sequence ID" value="NZ_BAABAB010000044.1"/>
</dbReference>
<reference evidence="3" key="1">
    <citation type="journal article" date="2019" name="Int. J. Syst. Evol. Microbiol.">
        <title>The Global Catalogue of Microorganisms (GCM) 10K type strain sequencing project: providing services to taxonomists for standard genome sequencing and annotation.</title>
        <authorList>
            <consortium name="The Broad Institute Genomics Platform"/>
            <consortium name="The Broad Institute Genome Sequencing Center for Infectious Disease"/>
            <person name="Wu L."/>
            <person name="Ma J."/>
        </authorList>
    </citation>
    <scope>NUCLEOTIDE SEQUENCE [LARGE SCALE GENOMIC DNA]</scope>
    <source>
        <strain evidence="3">JCM 16929</strain>
    </source>
</reference>
<organism evidence="2 3">
    <name type="scientific">Microlunatus ginsengisoli</name>
    <dbReference type="NCBI Taxonomy" id="363863"/>
    <lineage>
        <taxon>Bacteria</taxon>
        <taxon>Bacillati</taxon>
        <taxon>Actinomycetota</taxon>
        <taxon>Actinomycetes</taxon>
        <taxon>Propionibacteriales</taxon>
        <taxon>Propionibacteriaceae</taxon>
        <taxon>Microlunatus</taxon>
    </lineage>
</organism>